<evidence type="ECO:0000256" key="1">
    <source>
        <dbReference type="ARBA" id="ARBA00004651"/>
    </source>
</evidence>
<gene>
    <name evidence="9" type="ORF">FHR87_001739</name>
</gene>
<dbReference type="GO" id="GO:0005886">
    <property type="term" value="C:plasma membrane"/>
    <property type="evidence" value="ECO:0007669"/>
    <property type="project" value="UniProtKB-SubCell"/>
</dbReference>
<feature type="transmembrane region" description="Helical" evidence="8">
    <location>
        <begin position="364"/>
        <end position="382"/>
    </location>
</feature>
<feature type="transmembrane region" description="Helical" evidence="8">
    <location>
        <begin position="535"/>
        <end position="554"/>
    </location>
</feature>
<feature type="transmembrane region" description="Helical" evidence="8">
    <location>
        <begin position="982"/>
        <end position="1003"/>
    </location>
</feature>
<evidence type="ECO:0000313" key="10">
    <source>
        <dbReference type="Proteomes" id="UP000549250"/>
    </source>
</evidence>
<evidence type="ECO:0000256" key="2">
    <source>
        <dbReference type="ARBA" id="ARBA00010942"/>
    </source>
</evidence>
<dbReference type="GO" id="GO:0042910">
    <property type="term" value="F:xenobiotic transmembrane transporter activity"/>
    <property type="evidence" value="ECO:0007669"/>
    <property type="project" value="TreeGrafter"/>
</dbReference>
<dbReference type="Gene3D" id="3.30.70.1440">
    <property type="entry name" value="Multidrug efflux transporter AcrB pore domain"/>
    <property type="match status" value="1"/>
</dbReference>
<dbReference type="Gene3D" id="3.30.2090.10">
    <property type="entry name" value="Multidrug efflux transporter AcrB TolC docking domain, DN and DC subdomains"/>
    <property type="match status" value="2"/>
</dbReference>
<evidence type="ECO:0000256" key="6">
    <source>
        <dbReference type="ARBA" id="ARBA00022989"/>
    </source>
</evidence>
<organism evidence="9 10">
    <name type="scientific">Azomonas macrocytogenes</name>
    <name type="common">Azotobacter macrocytogenes</name>
    <dbReference type="NCBI Taxonomy" id="69962"/>
    <lineage>
        <taxon>Bacteria</taxon>
        <taxon>Pseudomonadati</taxon>
        <taxon>Pseudomonadota</taxon>
        <taxon>Gammaproteobacteria</taxon>
        <taxon>Pseudomonadales</taxon>
        <taxon>Pseudomonadaceae</taxon>
        <taxon>Azomonas</taxon>
    </lineage>
</organism>
<comment type="caution">
    <text evidence="9">The sequence shown here is derived from an EMBL/GenBank/DDBJ whole genome shotgun (WGS) entry which is preliminary data.</text>
</comment>
<feature type="transmembrane region" description="Helical" evidence="8">
    <location>
        <begin position="1009"/>
        <end position="1032"/>
    </location>
</feature>
<dbReference type="SUPFAM" id="SSF82866">
    <property type="entry name" value="Multidrug efflux transporter AcrB transmembrane domain"/>
    <property type="match status" value="2"/>
</dbReference>
<keyword evidence="5 8" id="KW-0812">Transmembrane</keyword>
<dbReference type="GO" id="GO:0008324">
    <property type="term" value="F:monoatomic cation transmembrane transporter activity"/>
    <property type="evidence" value="ECO:0007669"/>
    <property type="project" value="InterPro"/>
</dbReference>
<evidence type="ECO:0000256" key="4">
    <source>
        <dbReference type="ARBA" id="ARBA00022475"/>
    </source>
</evidence>
<reference evidence="9 10" key="1">
    <citation type="submission" date="2020-08" db="EMBL/GenBank/DDBJ databases">
        <title>Genomic Encyclopedia of Type Strains, Phase III (KMG-III): the genomes of soil and plant-associated and newly described type strains.</title>
        <authorList>
            <person name="Whitman W."/>
        </authorList>
    </citation>
    <scope>NUCLEOTIDE SEQUENCE [LARGE SCALE GENOMIC DNA]</scope>
    <source>
        <strain evidence="9 10">CECT 4462</strain>
    </source>
</reference>
<keyword evidence="4" id="KW-1003">Cell membrane</keyword>
<evidence type="ECO:0000256" key="8">
    <source>
        <dbReference type="SAM" id="Phobius"/>
    </source>
</evidence>
<dbReference type="SUPFAM" id="SSF82714">
    <property type="entry name" value="Multidrug efflux transporter AcrB TolC docking domain, DN and DC subdomains"/>
    <property type="match status" value="2"/>
</dbReference>
<dbReference type="Gene3D" id="3.30.70.1320">
    <property type="entry name" value="Multidrug efflux transporter AcrB pore domain like"/>
    <property type="match status" value="1"/>
</dbReference>
<dbReference type="Gene3D" id="1.20.1640.10">
    <property type="entry name" value="Multidrug efflux transporter AcrB transmembrane domain"/>
    <property type="match status" value="2"/>
</dbReference>
<dbReference type="SUPFAM" id="SSF82693">
    <property type="entry name" value="Multidrug efflux transporter AcrB pore domain, PN1, PN2, PC1 and PC2 subdomains"/>
    <property type="match status" value="2"/>
</dbReference>
<evidence type="ECO:0000256" key="7">
    <source>
        <dbReference type="ARBA" id="ARBA00023136"/>
    </source>
</evidence>
<protein>
    <submittedName>
        <fullName evidence="9">Cu(I)/Ag(I) efflux system membrane protein CusA/SilA</fullName>
    </submittedName>
</protein>
<keyword evidence="10" id="KW-1185">Reference proteome</keyword>
<dbReference type="PANTHER" id="PTHR32063">
    <property type="match status" value="1"/>
</dbReference>
<dbReference type="PRINTS" id="PR00702">
    <property type="entry name" value="ACRIFLAVINRP"/>
</dbReference>
<feature type="transmembrane region" description="Helical" evidence="8">
    <location>
        <begin position="872"/>
        <end position="891"/>
    </location>
</feature>
<name>A0A839T4V1_AZOMA</name>
<dbReference type="Gene3D" id="3.30.70.1430">
    <property type="entry name" value="Multidrug efflux transporter AcrB pore domain"/>
    <property type="match status" value="2"/>
</dbReference>
<proteinExistence type="inferred from homology"/>
<feature type="transmembrane region" description="Helical" evidence="8">
    <location>
        <begin position="924"/>
        <end position="948"/>
    </location>
</feature>
<feature type="transmembrane region" description="Helical" evidence="8">
    <location>
        <begin position="485"/>
        <end position="505"/>
    </location>
</feature>
<dbReference type="RefSeq" id="WP_183166276.1">
    <property type="nucleotide sequence ID" value="NZ_JACHXI010000006.1"/>
</dbReference>
<dbReference type="PANTHER" id="PTHR32063:SF19">
    <property type="entry name" value="CATION EFFLUX SYSTEM PROTEIN CUSA"/>
    <property type="match status" value="1"/>
</dbReference>
<keyword evidence="6 8" id="KW-1133">Transmembrane helix</keyword>
<evidence type="ECO:0000256" key="5">
    <source>
        <dbReference type="ARBA" id="ARBA00022692"/>
    </source>
</evidence>
<dbReference type="Proteomes" id="UP000549250">
    <property type="component" value="Unassembled WGS sequence"/>
</dbReference>
<keyword evidence="7 8" id="KW-0472">Membrane</keyword>
<comment type="similarity">
    <text evidence="2">Belongs to the resistance-nodulation-cell division (RND) (TC 2.A.6) family.</text>
</comment>
<dbReference type="NCBIfam" id="TIGR00914">
    <property type="entry name" value="2A0601"/>
    <property type="match status" value="1"/>
</dbReference>
<evidence type="ECO:0000313" key="9">
    <source>
        <dbReference type="EMBL" id="MBB3103344.1"/>
    </source>
</evidence>
<feature type="transmembrane region" description="Helical" evidence="8">
    <location>
        <begin position="446"/>
        <end position="465"/>
    </location>
</feature>
<feature type="transmembrane region" description="Helical" evidence="8">
    <location>
        <begin position="898"/>
        <end position="918"/>
    </location>
</feature>
<accession>A0A839T4V1</accession>
<dbReference type="Pfam" id="PF00873">
    <property type="entry name" value="ACR_tran"/>
    <property type="match status" value="1"/>
</dbReference>
<keyword evidence="3" id="KW-0813">Transport</keyword>
<dbReference type="EMBL" id="JACHXI010000006">
    <property type="protein sequence ID" value="MBB3103344.1"/>
    <property type="molecule type" value="Genomic_DNA"/>
</dbReference>
<comment type="subcellular location">
    <subcellularLocation>
        <location evidence="1">Cell membrane</location>
        <topology evidence="1">Multi-pass membrane protein</topology>
    </subcellularLocation>
</comment>
<dbReference type="InterPro" id="IPR004763">
    <property type="entry name" value="CusA-like"/>
</dbReference>
<dbReference type="AlphaFoldDB" id="A0A839T4V1"/>
<evidence type="ECO:0000256" key="3">
    <source>
        <dbReference type="ARBA" id="ARBA00022448"/>
    </source>
</evidence>
<dbReference type="InterPro" id="IPR001036">
    <property type="entry name" value="Acrflvin-R"/>
</dbReference>
<dbReference type="InterPro" id="IPR027463">
    <property type="entry name" value="AcrB_DN_DC_subdom"/>
</dbReference>
<sequence length="1053" mass="114018">MIAALIRWSIGNRLLVLLATLFVVAWGIWAVRQTPVDALPDLSDVQVIVRTPFPGQAPQIVENQITYPLTTTMLSVPGAKTVRGYSFFGDSYVYVLFEDGTDLYWARSRVLEYLSQVQSRLPAGVTPALGPDATGVGWIYQYALVDRRGGHDLAQLRSLQDWFLRFELKTLPNVAEVAAIGGMVRQYQVQLDPLKMASLGITQQQIAQAIQAANQETGGSVVELAEAEYMVRASGYLQTLADFRAIPLRLDTNGVPVTLGEVATIRLGPEMRRGIAELDGEGEVAGGVVILRSGKNARATIEAVRSKLAELQKSLPDGVEIVTTYDRGQLIDRAVDNLSHKLVEEFIVVALVCGLFLWHLRSSLVAIVSLPVGVLIAFIVMQRQGVNANIMSLGGIAIAVGAMVDAALVMIENAHKHIEAWRAANPKQALQGAAHWQVIAEAAVEVGPALFFSLLIITLSFIPVFTLEAQEGRLFGPLAFTKTYAMAAAAALSVTLVPVLMGYWIRGKIPNEARNPLNRLLIHLYRPALDRVLRWPKLTLAVALLALLTTLWPASRLGGEFLPPLDEGDLLYMPTALPGLSARKAGELLQQTDRLIRSVPEVAQVFGKAGRADSATDPAPLEMFETTIQFKPRDQWRPGMTAEQLIEELDRRVRVPGLANLWVPPIRNRIDMLATGIKSPIGVKVAGSHLAQIDAATQHIEHIAKNVSGVTSALAERLTGGRYLDVQIDRARAARYGLNIDAVQAIVAGAVGGQNVGETVEGLARYPINLRYPREWRDSLDGLRQLPIYTPQGSQITLGTVAKVEISDGPPMLKSENARLSGWVYIDVRGRDLASVVADLRQAIAAQIQLEPGMSLSYSGQFEYLERATARLQLVVPATLAIILVLLYLTFGSVGEALLIMVTLPFALIGGIWLLYLLGYHLSAATGVGFIALAGVAAEFGVIMLLYLKHAWAEQRAAGRGDEVALLAAIRIGAVQRVRPKAMTVATIVAGLLPILLASGTGSEIMSRIAAPMVGGMLSAPLLSLFVLPAAYRLIERRRLSHTTSITETGVLP</sequence>